<evidence type="ECO:0000256" key="9">
    <source>
        <dbReference type="ARBA" id="ARBA00023136"/>
    </source>
</evidence>
<feature type="transmembrane region" description="Helical" evidence="14">
    <location>
        <begin position="6"/>
        <end position="23"/>
    </location>
</feature>
<keyword evidence="11" id="KW-0739">Sodium transport</keyword>
<feature type="transmembrane region" description="Helical" evidence="14">
    <location>
        <begin position="443"/>
        <end position="464"/>
    </location>
</feature>
<evidence type="ECO:0000256" key="2">
    <source>
        <dbReference type="ARBA" id="ARBA00006434"/>
    </source>
</evidence>
<sequence length="544" mass="58856">MSNIDYAVMAIFALMILCIGLLFTGGSKNTSAYFEAGGKTPWWINGLSLFISYFSAGTFVVWGSIAYQSGFVANGIQLTMTLGGLIIAIFIAHRWKRTGALTAAEYIGVRFGVKTQQFYTTLTLLYSLFSVAAVLYPVGKMINVASGLSIEWSVLIIGGIIVLYTAAGGLWAVLVTDVVQFVVLSAAVMIVIPLALEDVGGLGNFAKQAPDKFFDFFNSEYSFGFFLAFLLYQTVYIGGNWSYVQRYTSVSSERNARKVAYLFAGLYLICPFIWMLPPMIYRVINPNLEGVASEGAYMMMAQRVLPAGLIGLVLSGMVSATASKANTTLNLAAVVFANDVYKKIFFPKASEKTLVWVARIFTVFFGILTMVIAILIPYVGGIVEMVLSTAAIAGGSLFAPLIWSLFSKRQTARSIVTASLLSLVVSLFMKIGAPFLFDIKLDRFWETALGVGLPLIVLAIVELINQDRVYPAFEQLDENNQEKEQEADRQNVFGIKVIGLSIALVGLGILILGLVATKGGVAIAVGAIISLCGLAIWRAGLKAA</sequence>
<keyword evidence="7" id="KW-0915">Sodium</keyword>
<evidence type="ECO:0000256" key="8">
    <source>
        <dbReference type="ARBA" id="ARBA00023065"/>
    </source>
</evidence>
<dbReference type="Pfam" id="PF00474">
    <property type="entry name" value="SSF"/>
    <property type="match status" value="1"/>
</dbReference>
<dbReference type="InterPro" id="IPR001734">
    <property type="entry name" value="Na/solute_symporter"/>
</dbReference>
<keyword evidence="16" id="KW-1185">Reference proteome</keyword>
<dbReference type="PROSITE" id="PS50283">
    <property type="entry name" value="NA_SOLUT_SYMP_3"/>
    <property type="match status" value="1"/>
</dbReference>
<dbReference type="PANTHER" id="PTHR42985:SF40">
    <property type="entry name" value="LD47995P-RELATED"/>
    <property type="match status" value="1"/>
</dbReference>
<comment type="caution">
    <text evidence="15">The sequence shown here is derived from an EMBL/GenBank/DDBJ whole genome shotgun (WGS) entry which is preliminary data.</text>
</comment>
<evidence type="ECO:0000256" key="11">
    <source>
        <dbReference type="ARBA" id="ARBA00023201"/>
    </source>
</evidence>
<feature type="transmembrane region" description="Helical" evidence="14">
    <location>
        <begin position="521"/>
        <end position="541"/>
    </location>
</feature>
<dbReference type="Gene3D" id="1.20.1730.10">
    <property type="entry name" value="Sodium/glucose cotransporter"/>
    <property type="match status" value="1"/>
</dbReference>
<feature type="transmembrane region" description="Helical" evidence="14">
    <location>
        <begin position="493"/>
        <end position="515"/>
    </location>
</feature>
<comment type="catalytic activity">
    <reaction evidence="12">
        <text>iodide(out) + 2 Na(+)(out) = iodide(in) + 2 Na(+)(in)</text>
        <dbReference type="Rhea" id="RHEA:71207"/>
        <dbReference type="ChEBI" id="CHEBI:16382"/>
        <dbReference type="ChEBI" id="CHEBI:29101"/>
    </reaction>
</comment>
<evidence type="ECO:0000256" key="1">
    <source>
        <dbReference type="ARBA" id="ARBA00004651"/>
    </source>
</evidence>
<evidence type="ECO:0000256" key="10">
    <source>
        <dbReference type="ARBA" id="ARBA00023180"/>
    </source>
</evidence>
<evidence type="ECO:0000256" key="13">
    <source>
        <dbReference type="RuleBase" id="RU362091"/>
    </source>
</evidence>
<evidence type="ECO:0000256" key="7">
    <source>
        <dbReference type="ARBA" id="ARBA00023053"/>
    </source>
</evidence>
<feature type="transmembrane region" description="Helical" evidence="14">
    <location>
        <begin position="43"/>
        <end position="65"/>
    </location>
</feature>
<feature type="transmembrane region" description="Helical" evidence="14">
    <location>
        <begin position="71"/>
        <end position="92"/>
    </location>
</feature>
<feature type="transmembrane region" description="Helical" evidence="14">
    <location>
        <begin position="118"/>
        <end position="138"/>
    </location>
</feature>
<keyword evidence="4" id="KW-1003">Cell membrane</keyword>
<evidence type="ECO:0000256" key="12">
    <source>
        <dbReference type="ARBA" id="ARBA00036099"/>
    </source>
</evidence>
<keyword evidence="5 14" id="KW-0812">Transmembrane</keyword>
<dbReference type="InterPro" id="IPR051163">
    <property type="entry name" value="Sodium:Solute_Symporter_SSF"/>
</dbReference>
<accession>A0ABP9AES3</accession>
<keyword evidence="10" id="KW-0325">Glycoprotein</keyword>
<feature type="transmembrane region" description="Helical" evidence="14">
    <location>
        <begin position="221"/>
        <end position="239"/>
    </location>
</feature>
<feature type="transmembrane region" description="Helical" evidence="14">
    <location>
        <begin position="418"/>
        <end position="437"/>
    </location>
</feature>
<keyword evidence="3" id="KW-0813">Transport</keyword>
<evidence type="ECO:0000256" key="6">
    <source>
        <dbReference type="ARBA" id="ARBA00022989"/>
    </source>
</evidence>
<dbReference type="PANTHER" id="PTHR42985">
    <property type="entry name" value="SODIUM-COUPLED MONOCARBOXYLATE TRANSPORTER"/>
    <property type="match status" value="1"/>
</dbReference>
<organism evidence="15 16">
    <name type="scientific">Olivibacter ginsenosidimutans</name>
    <dbReference type="NCBI Taxonomy" id="1176537"/>
    <lineage>
        <taxon>Bacteria</taxon>
        <taxon>Pseudomonadati</taxon>
        <taxon>Bacteroidota</taxon>
        <taxon>Sphingobacteriia</taxon>
        <taxon>Sphingobacteriales</taxon>
        <taxon>Sphingobacteriaceae</taxon>
        <taxon>Olivibacter</taxon>
    </lineage>
</organism>
<protein>
    <recommendedName>
        <fullName evidence="17">Na+:solute symporter</fullName>
    </recommendedName>
</protein>
<comment type="subcellular location">
    <subcellularLocation>
        <location evidence="1">Cell membrane</location>
        <topology evidence="1">Multi-pass membrane protein</topology>
    </subcellularLocation>
</comment>
<dbReference type="InterPro" id="IPR018212">
    <property type="entry name" value="Na/solute_symporter_CS"/>
</dbReference>
<dbReference type="EMBL" id="BAABIQ010000003">
    <property type="protein sequence ID" value="GAA4779906.1"/>
    <property type="molecule type" value="Genomic_DNA"/>
</dbReference>
<evidence type="ECO:0000256" key="4">
    <source>
        <dbReference type="ARBA" id="ARBA00022475"/>
    </source>
</evidence>
<evidence type="ECO:0000256" key="3">
    <source>
        <dbReference type="ARBA" id="ARBA00022448"/>
    </source>
</evidence>
<evidence type="ECO:0000313" key="16">
    <source>
        <dbReference type="Proteomes" id="UP001501411"/>
    </source>
</evidence>
<feature type="transmembrane region" description="Helical" evidence="14">
    <location>
        <begin position="385"/>
        <end position="406"/>
    </location>
</feature>
<proteinExistence type="inferred from homology"/>
<dbReference type="NCBIfam" id="TIGR00813">
    <property type="entry name" value="sss"/>
    <property type="match status" value="1"/>
</dbReference>
<dbReference type="CDD" id="cd11477">
    <property type="entry name" value="SLC5sbd_u1"/>
    <property type="match status" value="1"/>
</dbReference>
<evidence type="ECO:0000313" key="15">
    <source>
        <dbReference type="EMBL" id="GAA4779906.1"/>
    </source>
</evidence>
<dbReference type="InterPro" id="IPR038377">
    <property type="entry name" value="Na/Glc_symporter_sf"/>
</dbReference>
<evidence type="ECO:0008006" key="17">
    <source>
        <dbReference type="Google" id="ProtNLM"/>
    </source>
</evidence>
<feature type="transmembrane region" description="Helical" evidence="14">
    <location>
        <begin position="259"/>
        <end position="284"/>
    </location>
</feature>
<name>A0ABP9AES3_9SPHI</name>
<dbReference type="Proteomes" id="UP001501411">
    <property type="component" value="Unassembled WGS sequence"/>
</dbReference>
<evidence type="ECO:0000256" key="14">
    <source>
        <dbReference type="SAM" id="Phobius"/>
    </source>
</evidence>
<evidence type="ECO:0000256" key="5">
    <source>
        <dbReference type="ARBA" id="ARBA00022692"/>
    </source>
</evidence>
<gene>
    <name evidence="15" type="ORF">GCM10023231_03420</name>
</gene>
<feature type="transmembrane region" description="Helical" evidence="14">
    <location>
        <begin position="304"/>
        <end position="322"/>
    </location>
</feature>
<reference evidence="16" key="1">
    <citation type="journal article" date="2019" name="Int. J. Syst. Evol. Microbiol.">
        <title>The Global Catalogue of Microorganisms (GCM) 10K type strain sequencing project: providing services to taxonomists for standard genome sequencing and annotation.</title>
        <authorList>
            <consortium name="The Broad Institute Genomics Platform"/>
            <consortium name="The Broad Institute Genome Sequencing Center for Infectious Disease"/>
            <person name="Wu L."/>
            <person name="Ma J."/>
        </authorList>
    </citation>
    <scope>NUCLEOTIDE SEQUENCE [LARGE SCALE GENOMIC DNA]</scope>
    <source>
        <strain evidence="16">JCM 18200</strain>
    </source>
</reference>
<keyword evidence="8" id="KW-0406">Ion transport</keyword>
<comment type="similarity">
    <text evidence="2 13">Belongs to the sodium:solute symporter (SSF) (TC 2.A.21) family.</text>
</comment>
<keyword evidence="6 14" id="KW-1133">Transmembrane helix</keyword>
<keyword evidence="9 14" id="KW-0472">Membrane</keyword>
<dbReference type="PROSITE" id="PS00456">
    <property type="entry name" value="NA_SOLUT_SYMP_1"/>
    <property type="match status" value="1"/>
</dbReference>
<feature type="transmembrane region" description="Helical" evidence="14">
    <location>
        <begin position="150"/>
        <end position="171"/>
    </location>
</feature>
<dbReference type="RefSeq" id="WP_345229960.1">
    <property type="nucleotide sequence ID" value="NZ_BAABIQ010000003.1"/>
</dbReference>
<feature type="transmembrane region" description="Helical" evidence="14">
    <location>
        <begin position="353"/>
        <end position="379"/>
    </location>
</feature>